<evidence type="ECO:0000313" key="3">
    <source>
        <dbReference type="Proteomes" id="UP000559256"/>
    </source>
</evidence>
<sequence length="607" mass="68947">MDADTGGPSFLEYLLDVSKPFLAELPNVDTTELPGLHVLLNLRMDEEALSQAGRSLLKKPPFPFLETIAVPSREDLDNPTKFWGTQVLLPALDQSLAEFDEIVSQDPDLPNVDTFPQEAHLLFRLYCLSQAKTHRKGLSEKRQELAQHLSRFFPNINQKLPFELLSDIFGLCITPDTSDESTPPYHLAQVCRQWRDVSYATPRLWTTFVIDFTFLSDTAVEAITSYLERSKKLPLTLRLYGELRNTSWKATLSCLLHQFTRWQHLFFGLYASVSFSSFYDAEPALSLVKAMMSVDSLPALESLELVGGEAAFGEAPDAAMQMFLEAPALRSLTLQNDFPDVYGISCHWPRLQELRVTGGLSFFLMEFLHHNVCESLTTLALDCVEIAPEDGFDGPLTLHRLSSLSITQGHDYLNEVDDLLTYLSNELTVPALKTLKIESKKQDGFLDVVDPLRDFLLSAECTTSLTMLHLQLATNIVPVLWLLPNLETLSVVEMDSDTNDLDRLCKSLRVKPGKRSEQNPVKILLPKLRHLRIETCMPTRLSFKLFVQMVKSRWATGSEEVSYTRLMSMMLALCIVYRFCPDRGSERLRELQGLRKDGFDWNCKWFD</sequence>
<organism evidence="2 3">
    <name type="scientific">Tetrapyrgos nigripes</name>
    <dbReference type="NCBI Taxonomy" id="182062"/>
    <lineage>
        <taxon>Eukaryota</taxon>
        <taxon>Fungi</taxon>
        <taxon>Dikarya</taxon>
        <taxon>Basidiomycota</taxon>
        <taxon>Agaricomycotina</taxon>
        <taxon>Agaricomycetes</taxon>
        <taxon>Agaricomycetidae</taxon>
        <taxon>Agaricales</taxon>
        <taxon>Marasmiineae</taxon>
        <taxon>Marasmiaceae</taxon>
        <taxon>Tetrapyrgos</taxon>
    </lineage>
</organism>
<dbReference type="Proteomes" id="UP000559256">
    <property type="component" value="Unassembled WGS sequence"/>
</dbReference>
<protein>
    <recommendedName>
        <fullName evidence="1">F-box domain-containing protein</fullName>
    </recommendedName>
</protein>
<accession>A0A8H5D204</accession>
<evidence type="ECO:0000313" key="2">
    <source>
        <dbReference type="EMBL" id="KAF5352035.1"/>
    </source>
</evidence>
<dbReference type="OrthoDB" id="2999674at2759"/>
<dbReference type="PANTHER" id="PTHR38926:SF72">
    <property type="entry name" value="IM:7136021-RELATED"/>
    <property type="match status" value="1"/>
</dbReference>
<reference evidence="2 3" key="1">
    <citation type="journal article" date="2020" name="ISME J.">
        <title>Uncovering the hidden diversity of litter-decomposition mechanisms in mushroom-forming fungi.</title>
        <authorList>
            <person name="Floudas D."/>
            <person name="Bentzer J."/>
            <person name="Ahren D."/>
            <person name="Johansson T."/>
            <person name="Persson P."/>
            <person name="Tunlid A."/>
        </authorList>
    </citation>
    <scope>NUCLEOTIDE SEQUENCE [LARGE SCALE GENOMIC DNA]</scope>
    <source>
        <strain evidence="2 3">CBS 291.85</strain>
    </source>
</reference>
<dbReference type="PANTHER" id="PTHR38926">
    <property type="entry name" value="F-BOX DOMAIN CONTAINING PROTEIN, EXPRESSED"/>
    <property type="match status" value="1"/>
</dbReference>
<dbReference type="InterPro" id="IPR032675">
    <property type="entry name" value="LRR_dom_sf"/>
</dbReference>
<proteinExistence type="predicted"/>
<dbReference type="EMBL" id="JAACJM010000068">
    <property type="protein sequence ID" value="KAF5352035.1"/>
    <property type="molecule type" value="Genomic_DNA"/>
</dbReference>
<dbReference type="InterPro" id="IPR001810">
    <property type="entry name" value="F-box_dom"/>
</dbReference>
<dbReference type="Pfam" id="PF12937">
    <property type="entry name" value="F-box-like"/>
    <property type="match status" value="1"/>
</dbReference>
<gene>
    <name evidence="2" type="ORF">D9758_009452</name>
</gene>
<feature type="domain" description="F-box" evidence="1">
    <location>
        <begin position="159"/>
        <end position="210"/>
    </location>
</feature>
<dbReference type="SUPFAM" id="SSF52047">
    <property type="entry name" value="RNI-like"/>
    <property type="match status" value="1"/>
</dbReference>
<evidence type="ECO:0000259" key="1">
    <source>
        <dbReference type="Pfam" id="PF12937"/>
    </source>
</evidence>
<keyword evidence="3" id="KW-1185">Reference proteome</keyword>
<name>A0A8H5D204_9AGAR</name>
<dbReference type="Gene3D" id="3.80.10.10">
    <property type="entry name" value="Ribonuclease Inhibitor"/>
    <property type="match status" value="1"/>
</dbReference>
<comment type="caution">
    <text evidence="2">The sequence shown here is derived from an EMBL/GenBank/DDBJ whole genome shotgun (WGS) entry which is preliminary data.</text>
</comment>
<dbReference type="AlphaFoldDB" id="A0A8H5D204"/>